<evidence type="ECO:0000256" key="8">
    <source>
        <dbReference type="ARBA" id="ARBA00023136"/>
    </source>
</evidence>
<feature type="transmembrane region" description="Helical" evidence="11">
    <location>
        <begin position="219"/>
        <end position="248"/>
    </location>
</feature>
<evidence type="ECO:0000256" key="5">
    <source>
        <dbReference type="ARBA" id="ARBA00022618"/>
    </source>
</evidence>
<dbReference type="InterPro" id="IPR003838">
    <property type="entry name" value="ABC3_permease_C"/>
</dbReference>
<evidence type="ECO:0000256" key="7">
    <source>
        <dbReference type="ARBA" id="ARBA00022989"/>
    </source>
</evidence>
<evidence type="ECO:0000256" key="10">
    <source>
        <dbReference type="PIRNR" id="PIRNR003097"/>
    </source>
</evidence>
<keyword evidence="4 10" id="KW-1003">Cell membrane</keyword>
<keyword evidence="15" id="KW-1185">Reference proteome</keyword>
<dbReference type="PIRSF" id="PIRSF003097">
    <property type="entry name" value="FtsX"/>
    <property type="match status" value="1"/>
</dbReference>
<comment type="caution">
    <text evidence="14">The sequence shown here is derived from an EMBL/GenBank/DDBJ whole genome shotgun (WGS) entry which is preliminary data.</text>
</comment>
<organism evidence="14 15">
    <name type="scientific">Brotonthovivens ammoniilytica</name>
    <dbReference type="NCBI Taxonomy" id="2981725"/>
    <lineage>
        <taxon>Bacteria</taxon>
        <taxon>Bacillati</taxon>
        <taxon>Bacillota</taxon>
        <taxon>Clostridia</taxon>
        <taxon>Lachnospirales</taxon>
        <taxon>Lachnospiraceae</taxon>
        <taxon>Brotonthovivens</taxon>
    </lineage>
</organism>
<dbReference type="EMBL" id="JAOQJQ010000006">
    <property type="protein sequence ID" value="MCU6763240.1"/>
    <property type="molecule type" value="Genomic_DNA"/>
</dbReference>
<dbReference type="NCBIfam" id="NF038347">
    <property type="entry name" value="FtsX_Gpos"/>
    <property type="match status" value="1"/>
</dbReference>
<evidence type="ECO:0000256" key="4">
    <source>
        <dbReference type="ARBA" id="ARBA00022475"/>
    </source>
</evidence>
<dbReference type="Proteomes" id="UP001652442">
    <property type="component" value="Unassembled WGS sequence"/>
</dbReference>
<comment type="function">
    <text evidence="10">Part of the ABC transporter FtsEX involved in asymmetric cellular division facilitating the initiation of sporulation.</text>
</comment>
<reference evidence="14 15" key="1">
    <citation type="journal article" date="2021" name="ISME Commun">
        <title>Automated analysis of genomic sequences facilitates high-throughput and comprehensive description of bacteria.</title>
        <authorList>
            <person name="Hitch T.C.A."/>
        </authorList>
    </citation>
    <scope>NUCLEOTIDE SEQUENCE [LARGE SCALE GENOMIC DNA]</scope>
    <source>
        <strain evidence="14 15">Sanger_109</strain>
    </source>
</reference>
<protein>
    <recommendedName>
        <fullName evidence="3 10">Cell division protein FtsX</fullName>
    </recommendedName>
</protein>
<keyword evidence="5 10" id="KW-0132">Cell division</keyword>
<keyword evidence="9 10" id="KW-0131">Cell cycle</keyword>
<dbReference type="Gene3D" id="3.30.70.3040">
    <property type="match status" value="1"/>
</dbReference>
<evidence type="ECO:0000313" key="15">
    <source>
        <dbReference type="Proteomes" id="UP001652442"/>
    </source>
</evidence>
<feature type="domain" description="FtsX extracellular" evidence="13">
    <location>
        <begin position="59"/>
        <end position="157"/>
    </location>
</feature>
<feature type="domain" description="ABC3 transporter permease C-terminal" evidence="12">
    <location>
        <begin position="180"/>
        <end position="296"/>
    </location>
</feature>
<comment type="subcellular location">
    <subcellularLocation>
        <location evidence="1">Cell membrane</location>
        <topology evidence="1">Multi-pass membrane protein</topology>
    </subcellularLocation>
</comment>
<comment type="similarity">
    <text evidence="2 10">Belongs to the ABC-4 integral membrane protein family. FtsX subfamily.</text>
</comment>
<evidence type="ECO:0000256" key="1">
    <source>
        <dbReference type="ARBA" id="ARBA00004651"/>
    </source>
</evidence>
<dbReference type="RefSeq" id="WP_158425889.1">
    <property type="nucleotide sequence ID" value="NZ_JAOQJQ010000006.1"/>
</dbReference>
<evidence type="ECO:0000256" key="9">
    <source>
        <dbReference type="ARBA" id="ARBA00023306"/>
    </source>
</evidence>
<name>A0ABT2TM00_9FIRM</name>
<feature type="transmembrane region" description="Helical" evidence="11">
    <location>
        <begin position="173"/>
        <end position="198"/>
    </location>
</feature>
<evidence type="ECO:0000256" key="3">
    <source>
        <dbReference type="ARBA" id="ARBA00021907"/>
    </source>
</evidence>
<evidence type="ECO:0000259" key="12">
    <source>
        <dbReference type="Pfam" id="PF02687"/>
    </source>
</evidence>
<evidence type="ECO:0000259" key="13">
    <source>
        <dbReference type="Pfam" id="PF18075"/>
    </source>
</evidence>
<feature type="transmembrane region" description="Helical" evidence="11">
    <location>
        <begin position="21"/>
        <end position="45"/>
    </location>
</feature>
<dbReference type="InterPro" id="IPR004513">
    <property type="entry name" value="FtsX"/>
</dbReference>
<dbReference type="InterPro" id="IPR040690">
    <property type="entry name" value="FtsX_ECD"/>
</dbReference>
<keyword evidence="8 10" id="KW-0472">Membrane</keyword>
<dbReference type="InterPro" id="IPR058204">
    <property type="entry name" value="FtsX_firmicutes-type"/>
</dbReference>
<feature type="transmembrane region" description="Helical" evidence="11">
    <location>
        <begin position="268"/>
        <end position="292"/>
    </location>
</feature>
<dbReference type="Pfam" id="PF02687">
    <property type="entry name" value="FtsX"/>
    <property type="match status" value="1"/>
</dbReference>
<dbReference type="PANTHER" id="PTHR47755:SF1">
    <property type="entry name" value="CELL DIVISION PROTEIN FTSX"/>
    <property type="match status" value="1"/>
</dbReference>
<dbReference type="PANTHER" id="PTHR47755">
    <property type="entry name" value="CELL DIVISION PROTEIN FTSX"/>
    <property type="match status" value="1"/>
</dbReference>
<keyword evidence="6 11" id="KW-0812">Transmembrane</keyword>
<accession>A0ABT2TM00</accession>
<dbReference type="PROSITE" id="PS51257">
    <property type="entry name" value="PROKAR_LIPOPROTEIN"/>
    <property type="match status" value="1"/>
</dbReference>
<sequence>MKISTFFYTLKQGCKNIMRNKMFSIASIATMAACIFMFGVFYSVVVNFQGVVKNVESGVAVTAFLEGDLSQEQITKIGDQIENNSVSKITKCEYVSAEQAWEEAIDQYFDGDSDLASGFKDDNPLADSAHYNIYMDDVSTQSALVEYLQGVDGIREVNQSEMAANVLTDFNSLIGYVSIAIIAILVCVAVFLISNTVNTGITVRKEEIKIMKLIGATDFFVRGPFIVEGILIGLIGSVIPLIVLYGLYDKIVGYVGDKFNFLNNMLTFIPVNSVFKILLPVGLVLGVGIGFIGSRFTLHRHLNV</sequence>
<evidence type="ECO:0000256" key="6">
    <source>
        <dbReference type="ARBA" id="ARBA00022692"/>
    </source>
</evidence>
<proteinExistence type="inferred from homology"/>
<dbReference type="Pfam" id="PF18075">
    <property type="entry name" value="FtsX_ECD"/>
    <property type="match status" value="1"/>
</dbReference>
<evidence type="ECO:0000256" key="11">
    <source>
        <dbReference type="SAM" id="Phobius"/>
    </source>
</evidence>
<keyword evidence="7 11" id="KW-1133">Transmembrane helix</keyword>
<evidence type="ECO:0000256" key="2">
    <source>
        <dbReference type="ARBA" id="ARBA00007379"/>
    </source>
</evidence>
<evidence type="ECO:0000313" key="14">
    <source>
        <dbReference type="EMBL" id="MCU6763240.1"/>
    </source>
</evidence>
<gene>
    <name evidence="14" type="primary">ftsX</name>
    <name evidence="14" type="ORF">OCV88_13050</name>
</gene>